<dbReference type="PROSITE" id="PS50110">
    <property type="entry name" value="RESPONSE_REGULATORY"/>
    <property type="match status" value="1"/>
</dbReference>
<evidence type="ECO:0000259" key="3">
    <source>
        <dbReference type="PROSITE" id="PS50887"/>
    </source>
</evidence>
<dbReference type="Proteomes" id="UP000280307">
    <property type="component" value="Unassembled WGS sequence"/>
</dbReference>
<dbReference type="Gene3D" id="3.30.70.270">
    <property type="match status" value="1"/>
</dbReference>
<dbReference type="Gene3D" id="3.40.50.2300">
    <property type="match status" value="1"/>
</dbReference>
<proteinExistence type="predicted"/>
<evidence type="ECO:0000313" key="4">
    <source>
        <dbReference type="EMBL" id="RRR70663.1"/>
    </source>
</evidence>
<reference evidence="4 5" key="1">
    <citation type="submission" date="2018-12" db="EMBL/GenBank/DDBJ databases">
        <title>Genome Sequence of Candidatus Viridilinea halotolerans isolated from saline sulfide-rich spring.</title>
        <authorList>
            <person name="Grouzdev D.S."/>
            <person name="Burganskaya E.I."/>
            <person name="Krutkina M.S."/>
            <person name="Sukhacheva M.V."/>
            <person name="Gorlenko V.M."/>
        </authorList>
    </citation>
    <scope>NUCLEOTIDE SEQUENCE [LARGE SCALE GENOMIC DNA]</scope>
    <source>
        <strain evidence="4">Chok-6</strain>
    </source>
</reference>
<name>A0A426TXY3_9CHLR</name>
<dbReference type="Pfam" id="PF00990">
    <property type="entry name" value="GGDEF"/>
    <property type="match status" value="1"/>
</dbReference>
<dbReference type="PANTHER" id="PTHR45138:SF9">
    <property type="entry name" value="DIGUANYLATE CYCLASE DGCM-RELATED"/>
    <property type="match status" value="1"/>
</dbReference>
<gene>
    <name evidence="4" type="ORF">EI684_12970</name>
</gene>
<dbReference type="PANTHER" id="PTHR45138">
    <property type="entry name" value="REGULATORY COMPONENTS OF SENSORY TRANSDUCTION SYSTEM"/>
    <property type="match status" value="1"/>
</dbReference>
<dbReference type="AlphaFoldDB" id="A0A426TXY3"/>
<dbReference type="InterPro" id="IPR001789">
    <property type="entry name" value="Sig_transdc_resp-reg_receiver"/>
</dbReference>
<evidence type="ECO:0000259" key="2">
    <source>
        <dbReference type="PROSITE" id="PS50110"/>
    </source>
</evidence>
<dbReference type="InterPro" id="IPR011006">
    <property type="entry name" value="CheY-like_superfamily"/>
</dbReference>
<dbReference type="CDD" id="cd17574">
    <property type="entry name" value="REC_OmpR"/>
    <property type="match status" value="1"/>
</dbReference>
<dbReference type="GO" id="GO:0052621">
    <property type="term" value="F:diguanylate cyclase activity"/>
    <property type="evidence" value="ECO:0007669"/>
    <property type="project" value="TreeGrafter"/>
</dbReference>
<sequence>MRIVIADDEAIARLLLRTMLTAAGHEVLEADDGETAWHILQQEDVALLITDWYMPRLDGISLIQRIRAAANARYIYTILLSAQDSKDDIIAGLNQGADDYLTKPFHPGELHARVMIGARILALETSLREARDGFAYQASHDPLTGLFNRLALSNHVRAELARCQRSQQPLALAVLDVDHFKQFNDRYGHLVGDQVLCHLAKQLTAAIRPYDWLGRWGGEEFLVVLTNTSLAEALIVAERLRLHIADNPLRIAEEVALSVSVSIGVACDAAPEDKEDAAIHLFQQADAALYEAKRLGRNRVHPPL</sequence>
<protein>
    <submittedName>
        <fullName evidence="4">Diguanylate cyclase</fullName>
    </submittedName>
</protein>
<accession>A0A426TXY3</accession>
<dbReference type="EMBL" id="RSAS01000504">
    <property type="protein sequence ID" value="RRR70663.1"/>
    <property type="molecule type" value="Genomic_DNA"/>
</dbReference>
<dbReference type="GO" id="GO:0000160">
    <property type="term" value="P:phosphorelay signal transduction system"/>
    <property type="evidence" value="ECO:0007669"/>
    <property type="project" value="InterPro"/>
</dbReference>
<dbReference type="Pfam" id="PF00072">
    <property type="entry name" value="Response_reg"/>
    <property type="match status" value="1"/>
</dbReference>
<dbReference type="GO" id="GO:1902201">
    <property type="term" value="P:negative regulation of bacterial-type flagellum-dependent cell motility"/>
    <property type="evidence" value="ECO:0007669"/>
    <property type="project" value="TreeGrafter"/>
</dbReference>
<dbReference type="GO" id="GO:0043709">
    <property type="term" value="P:cell adhesion involved in single-species biofilm formation"/>
    <property type="evidence" value="ECO:0007669"/>
    <property type="project" value="TreeGrafter"/>
</dbReference>
<dbReference type="InterPro" id="IPR050469">
    <property type="entry name" value="Diguanylate_Cyclase"/>
</dbReference>
<dbReference type="NCBIfam" id="TIGR00254">
    <property type="entry name" value="GGDEF"/>
    <property type="match status" value="1"/>
</dbReference>
<organism evidence="4 5">
    <name type="scientific">Candidatus Viridilinea halotolerans</name>
    <dbReference type="NCBI Taxonomy" id="2491704"/>
    <lineage>
        <taxon>Bacteria</taxon>
        <taxon>Bacillati</taxon>
        <taxon>Chloroflexota</taxon>
        <taxon>Chloroflexia</taxon>
        <taxon>Chloroflexales</taxon>
        <taxon>Chloroflexineae</taxon>
        <taxon>Oscillochloridaceae</taxon>
        <taxon>Candidatus Viridilinea</taxon>
    </lineage>
</organism>
<dbReference type="PROSITE" id="PS50887">
    <property type="entry name" value="GGDEF"/>
    <property type="match status" value="1"/>
</dbReference>
<evidence type="ECO:0000313" key="5">
    <source>
        <dbReference type="Proteomes" id="UP000280307"/>
    </source>
</evidence>
<dbReference type="SUPFAM" id="SSF52172">
    <property type="entry name" value="CheY-like"/>
    <property type="match status" value="1"/>
</dbReference>
<dbReference type="GO" id="GO:0005886">
    <property type="term" value="C:plasma membrane"/>
    <property type="evidence" value="ECO:0007669"/>
    <property type="project" value="TreeGrafter"/>
</dbReference>
<keyword evidence="1" id="KW-0597">Phosphoprotein</keyword>
<feature type="domain" description="Response regulatory" evidence="2">
    <location>
        <begin position="2"/>
        <end position="118"/>
    </location>
</feature>
<evidence type="ECO:0000256" key="1">
    <source>
        <dbReference type="PROSITE-ProRule" id="PRU00169"/>
    </source>
</evidence>
<feature type="domain" description="GGDEF" evidence="3">
    <location>
        <begin position="168"/>
        <end position="304"/>
    </location>
</feature>
<comment type="caution">
    <text evidence="4">The sequence shown here is derived from an EMBL/GenBank/DDBJ whole genome shotgun (WGS) entry which is preliminary data.</text>
</comment>
<dbReference type="InterPro" id="IPR000160">
    <property type="entry name" value="GGDEF_dom"/>
</dbReference>
<dbReference type="Gene3D" id="6.10.250.690">
    <property type="match status" value="1"/>
</dbReference>
<dbReference type="SMART" id="SM00267">
    <property type="entry name" value="GGDEF"/>
    <property type="match status" value="1"/>
</dbReference>
<feature type="modified residue" description="4-aspartylphosphate" evidence="1">
    <location>
        <position position="51"/>
    </location>
</feature>
<dbReference type="CDD" id="cd01949">
    <property type="entry name" value="GGDEF"/>
    <property type="match status" value="1"/>
</dbReference>
<dbReference type="SMART" id="SM00448">
    <property type="entry name" value="REC"/>
    <property type="match status" value="1"/>
</dbReference>
<dbReference type="InterPro" id="IPR029787">
    <property type="entry name" value="Nucleotide_cyclase"/>
</dbReference>
<dbReference type="FunFam" id="3.30.70.270:FF:000001">
    <property type="entry name" value="Diguanylate cyclase domain protein"/>
    <property type="match status" value="1"/>
</dbReference>
<dbReference type="SUPFAM" id="SSF55073">
    <property type="entry name" value="Nucleotide cyclase"/>
    <property type="match status" value="1"/>
</dbReference>
<dbReference type="InterPro" id="IPR043128">
    <property type="entry name" value="Rev_trsase/Diguanyl_cyclase"/>
</dbReference>